<keyword evidence="2" id="KW-0802">TPR repeat</keyword>
<keyword evidence="6" id="KW-1185">Reference proteome</keyword>
<dbReference type="Pfam" id="PF13174">
    <property type="entry name" value="TPR_6"/>
    <property type="match status" value="2"/>
</dbReference>
<evidence type="ECO:0000313" key="6">
    <source>
        <dbReference type="Proteomes" id="UP001194469"/>
    </source>
</evidence>
<dbReference type="Pfam" id="PF07719">
    <property type="entry name" value="TPR_2"/>
    <property type="match status" value="1"/>
</dbReference>
<evidence type="ECO:0000256" key="1">
    <source>
        <dbReference type="ARBA" id="ARBA00022737"/>
    </source>
</evidence>
<organism evidence="5 6">
    <name type="scientific">Nitratidesulfovibrio oxamicus</name>
    <dbReference type="NCBI Taxonomy" id="32016"/>
    <lineage>
        <taxon>Bacteria</taxon>
        <taxon>Pseudomonadati</taxon>
        <taxon>Thermodesulfobacteriota</taxon>
        <taxon>Desulfovibrionia</taxon>
        <taxon>Desulfovibrionales</taxon>
        <taxon>Desulfovibrionaceae</taxon>
        <taxon>Nitratidesulfovibrio</taxon>
    </lineage>
</organism>
<evidence type="ECO:0000256" key="2">
    <source>
        <dbReference type="ARBA" id="ARBA00022803"/>
    </source>
</evidence>
<feature type="compositionally biased region" description="Basic and acidic residues" evidence="3">
    <location>
        <begin position="155"/>
        <end position="168"/>
    </location>
</feature>
<name>A0ABS0J411_9BACT</name>
<dbReference type="InterPro" id="IPR011990">
    <property type="entry name" value="TPR-like_helical_dom_sf"/>
</dbReference>
<dbReference type="InterPro" id="IPR034706">
    <property type="entry name" value="CpoB"/>
</dbReference>
<dbReference type="EMBL" id="VRYY01000233">
    <property type="protein sequence ID" value="MBG3877179.1"/>
    <property type="molecule type" value="Genomic_DNA"/>
</dbReference>
<proteinExistence type="inferred from homology"/>
<dbReference type="InterPro" id="IPR019734">
    <property type="entry name" value="TPR_rpt"/>
</dbReference>
<dbReference type="SUPFAM" id="SSF48452">
    <property type="entry name" value="TPR-like"/>
    <property type="match status" value="1"/>
</dbReference>
<evidence type="ECO:0000313" key="5">
    <source>
        <dbReference type="EMBL" id="MBG3877179.1"/>
    </source>
</evidence>
<dbReference type="InterPro" id="IPR013105">
    <property type="entry name" value="TPR_2"/>
</dbReference>
<feature type="chain" id="PRO_5046502488" evidence="4">
    <location>
        <begin position="21"/>
        <end position="287"/>
    </location>
</feature>
<feature type="signal peptide" evidence="4">
    <location>
        <begin position="1"/>
        <end position="20"/>
    </location>
</feature>
<dbReference type="HAMAP" id="MF_02066">
    <property type="entry name" value="CpoB"/>
    <property type="match status" value="1"/>
</dbReference>
<dbReference type="RefSeq" id="WP_231038998.1">
    <property type="nucleotide sequence ID" value="NZ_VRYY01000233.1"/>
</dbReference>
<protein>
    <submittedName>
        <fullName evidence="5">Tol-pal system protein YbgF</fullName>
    </submittedName>
</protein>
<feature type="region of interest" description="Disordered" evidence="3">
    <location>
        <begin position="110"/>
        <end position="168"/>
    </location>
</feature>
<dbReference type="InterPro" id="IPR014162">
    <property type="entry name" value="CpoB_C"/>
</dbReference>
<keyword evidence="4" id="KW-0732">Signal</keyword>
<evidence type="ECO:0000256" key="3">
    <source>
        <dbReference type="SAM" id="MobiDB-lite"/>
    </source>
</evidence>
<sequence>MQHRRLRASAALLVPALLFAMVLCSGCAGQGAAQGSTEWRLRMLEEKYLSYEEARKARDGSVDERLRALEEKQAALSARVDGDRESDGRRLDALEGALVSGRGASPASTAASAQASTVASSGDAPAVPAVDADDLGKGGRRIQPEPARVASKTAQKPEPKPAKGVSDKAAYESALNLLQRGKTDEARVRFDGFLSDYPNSALVPNALYWKGEALYAQRRYADAIVAFKEVTARFPRHHKAADSLLKIALAYKQLGDDENVRFHLKALREDHPDSPAAKLARQRFPNG</sequence>
<dbReference type="Gene3D" id="1.25.40.10">
    <property type="entry name" value="Tetratricopeptide repeat domain"/>
    <property type="match status" value="1"/>
</dbReference>
<reference evidence="5 6" key="1">
    <citation type="submission" date="2019-08" db="EMBL/GenBank/DDBJ databases">
        <authorList>
            <person name="Luo N."/>
        </authorList>
    </citation>
    <scope>NUCLEOTIDE SEQUENCE [LARGE SCALE GENOMIC DNA]</scope>
    <source>
        <strain evidence="5 6">NCIMB 9442</strain>
    </source>
</reference>
<gene>
    <name evidence="5" type="primary">ybgF</name>
    <name evidence="5" type="ORF">FVW20_09175</name>
</gene>
<dbReference type="Proteomes" id="UP001194469">
    <property type="component" value="Unassembled WGS sequence"/>
</dbReference>
<accession>A0ABS0J411</accession>
<evidence type="ECO:0000256" key="4">
    <source>
        <dbReference type="SAM" id="SignalP"/>
    </source>
</evidence>
<keyword evidence="1" id="KW-0677">Repeat</keyword>
<comment type="caution">
    <text evidence="5">The sequence shown here is derived from an EMBL/GenBank/DDBJ whole genome shotgun (WGS) entry which is preliminary data.</text>
</comment>
<feature type="compositionally biased region" description="Low complexity" evidence="3">
    <location>
        <begin position="110"/>
        <end position="130"/>
    </location>
</feature>
<dbReference type="NCBIfam" id="TIGR02795">
    <property type="entry name" value="tol_pal_ybgF"/>
    <property type="match status" value="1"/>
</dbReference>